<keyword evidence="4" id="KW-1185">Reference proteome</keyword>
<dbReference type="AlphaFoldDB" id="A0A0K1ED64"/>
<dbReference type="InterPro" id="IPR031148">
    <property type="entry name" value="Plexin"/>
</dbReference>
<feature type="compositionally biased region" description="Low complexity" evidence="1">
    <location>
        <begin position="127"/>
        <end position="152"/>
    </location>
</feature>
<dbReference type="Gene3D" id="2.60.40.10">
    <property type="entry name" value="Immunoglobulins"/>
    <property type="match status" value="6"/>
</dbReference>
<dbReference type="SMART" id="SM00429">
    <property type="entry name" value="IPT"/>
    <property type="match status" value="5"/>
</dbReference>
<dbReference type="Gene3D" id="3.10.180.10">
    <property type="entry name" value="2,3-Dihydroxybiphenyl 1,2-Dioxygenase, domain 1"/>
    <property type="match status" value="1"/>
</dbReference>
<dbReference type="KEGG" id="ccro:CMC5_029610"/>
<evidence type="ECO:0000259" key="2">
    <source>
        <dbReference type="PROSITE" id="PS51819"/>
    </source>
</evidence>
<accession>A0A0K1ED64</accession>
<dbReference type="PROSITE" id="PS51819">
    <property type="entry name" value="VOC"/>
    <property type="match status" value="1"/>
</dbReference>
<dbReference type="InterPro" id="IPR013783">
    <property type="entry name" value="Ig-like_fold"/>
</dbReference>
<feature type="compositionally biased region" description="Acidic residues" evidence="1">
    <location>
        <begin position="159"/>
        <end position="172"/>
    </location>
</feature>
<dbReference type="Pfam" id="PF18029">
    <property type="entry name" value="Glyoxalase_6"/>
    <property type="match status" value="1"/>
</dbReference>
<protein>
    <recommendedName>
        <fullName evidence="2">VOC domain-containing protein</fullName>
    </recommendedName>
</protein>
<gene>
    <name evidence="3" type="ORF">CMC5_029610</name>
</gene>
<dbReference type="GO" id="GO:0017154">
    <property type="term" value="F:semaphorin receptor activity"/>
    <property type="evidence" value="ECO:0007669"/>
    <property type="project" value="InterPro"/>
</dbReference>
<dbReference type="CDD" id="cd00603">
    <property type="entry name" value="IPT_PCSR"/>
    <property type="match status" value="3"/>
</dbReference>
<evidence type="ECO:0000313" key="4">
    <source>
        <dbReference type="Proteomes" id="UP000067626"/>
    </source>
</evidence>
<dbReference type="CDD" id="cd06587">
    <property type="entry name" value="VOC"/>
    <property type="match status" value="1"/>
</dbReference>
<organism evidence="3 4">
    <name type="scientific">Chondromyces crocatus</name>
    <dbReference type="NCBI Taxonomy" id="52"/>
    <lineage>
        <taxon>Bacteria</taxon>
        <taxon>Pseudomonadati</taxon>
        <taxon>Myxococcota</taxon>
        <taxon>Polyangia</taxon>
        <taxon>Polyangiales</taxon>
        <taxon>Polyangiaceae</taxon>
        <taxon>Chondromyces</taxon>
    </lineage>
</organism>
<dbReference type="SUPFAM" id="SSF54593">
    <property type="entry name" value="Glyoxalase/Bleomycin resistance protein/Dihydroxybiphenyl dioxygenase"/>
    <property type="match status" value="1"/>
</dbReference>
<dbReference type="InterPro" id="IPR002909">
    <property type="entry name" value="IPT_dom"/>
</dbReference>
<evidence type="ECO:0000313" key="3">
    <source>
        <dbReference type="EMBL" id="AKT38815.1"/>
    </source>
</evidence>
<dbReference type="InterPro" id="IPR041581">
    <property type="entry name" value="Glyoxalase_6"/>
</dbReference>
<dbReference type="Proteomes" id="UP000067626">
    <property type="component" value="Chromosome"/>
</dbReference>
<evidence type="ECO:0000256" key="1">
    <source>
        <dbReference type="SAM" id="MobiDB-lite"/>
    </source>
</evidence>
<dbReference type="CDD" id="cd00102">
    <property type="entry name" value="IPT"/>
    <property type="match status" value="3"/>
</dbReference>
<dbReference type="InterPro" id="IPR037523">
    <property type="entry name" value="VOC_core"/>
</dbReference>
<dbReference type="InterPro" id="IPR014756">
    <property type="entry name" value="Ig_E-set"/>
</dbReference>
<dbReference type="InterPro" id="IPR029068">
    <property type="entry name" value="Glyas_Bleomycin-R_OHBP_Dase"/>
</dbReference>
<feature type="compositionally biased region" description="Low complexity" evidence="1">
    <location>
        <begin position="173"/>
        <end position="182"/>
    </location>
</feature>
<dbReference type="PANTHER" id="PTHR22625:SF70">
    <property type="entry name" value="PLEXIN A, ISOFORM A"/>
    <property type="match status" value="1"/>
</dbReference>
<dbReference type="RefSeq" id="WP_050430998.1">
    <property type="nucleotide sequence ID" value="NZ_CP012159.1"/>
</dbReference>
<feature type="region of interest" description="Disordered" evidence="1">
    <location>
        <begin position="114"/>
        <end position="245"/>
    </location>
</feature>
<name>A0A0K1ED64_CHOCO</name>
<reference evidence="3 4" key="1">
    <citation type="submission" date="2015-07" db="EMBL/GenBank/DDBJ databases">
        <title>Genome analysis of myxobacterium Chondromyces crocatus Cm c5 reveals a high potential for natural compound synthesis and the genetic basis for the loss of fruiting body formation.</title>
        <authorList>
            <person name="Zaburannyi N."/>
            <person name="Bunk B."/>
            <person name="Maier J."/>
            <person name="Overmann J."/>
            <person name="Mueller R."/>
        </authorList>
    </citation>
    <scope>NUCLEOTIDE SEQUENCE [LARGE SCALE GENOMIC DNA]</scope>
    <source>
        <strain evidence="3 4">Cm c5</strain>
    </source>
</reference>
<dbReference type="EMBL" id="CP012159">
    <property type="protein sequence ID" value="AKT38815.1"/>
    <property type="molecule type" value="Genomic_DNA"/>
</dbReference>
<dbReference type="Pfam" id="PF01833">
    <property type="entry name" value="TIG"/>
    <property type="match status" value="6"/>
</dbReference>
<dbReference type="SUPFAM" id="SSF81296">
    <property type="entry name" value="E set domains"/>
    <property type="match status" value="6"/>
</dbReference>
<dbReference type="PANTHER" id="PTHR22625">
    <property type="entry name" value="PLEXIN"/>
    <property type="match status" value="1"/>
</dbReference>
<sequence length="766" mass="80231">MRIHGVGGFVLYANDPEVLSGWYGRLLGVSFTRTSAQRFEGRIGKEDGPRLILEGTPDVLRQGSRDAAVMLLVDDLAALARRLEHRGIDLERDEEIDGERCLWIRDPEGRFITLEQAPVPREQTAVTETASPASSEAAAPTESSEAAAPTETKSGTPENTDEAPSDAVDVDDAPAAPAPAAEEAARSPEGDASLAEDGGEDDEREAPGSGADPAAEAQSNEEAADAEAPRSEVPPPPEHVGTPAPLIMSVRPNKLSSQNGGTVRILGANFAEGVAVRFGGTACEVRWLDSGLLEVDGPARAQGPCAIEVENPDGQVVAGAVLYEQGPTIARLLPVEGPPRGGTEVLVEGTGFEPGCVISFHGTRSPAVRYESATRVWFVTPAHDEGSMRGEVRLTNPDGLSSDAPEGFGYRLGNPRILGVSPDRGYLGGSKRITITGEDLESGCVGRIGGQVATLTWRGSHTVDLIVPPAAQPGPVDVEIENLDGQIARAQGAFTYELPPAPPKLIEVRPDRGYLAGGQEIHLLGDNFDEATVVRIGEIRVAPRLLSRNELVIETPARTAPGVVAIELVDGNGVSVRREDGFVYVERPAPRITGVTPRTGSLVGGTRVVVEGEHFAPGATVRIGAGVPSRIVVRSGTQIEILTPASREAGFVDVEISLPEAGVAVAKSAFRYEAAPPPVIESVAPNRGSVSGGTELSISGKGFIAGTQVLIGGKPAGRTKLVNATTIDATTPPGTDGQMVDVVVRNPDGKEAASKRAFQYDARYRG</sequence>
<dbReference type="STRING" id="52.CMC5_029610"/>
<proteinExistence type="predicted"/>
<feature type="domain" description="VOC" evidence="2">
    <location>
        <begin position="5"/>
        <end position="117"/>
    </location>
</feature>